<evidence type="ECO:0000259" key="2">
    <source>
        <dbReference type="PROSITE" id="PS51038"/>
    </source>
</evidence>
<feature type="region of interest" description="Disordered" evidence="1">
    <location>
        <begin position="294"/>
        <end position="387"/>
    </location>
</feature>
<feature type="region of interest" description="Disordered" evidence="1">
    <location>
        <begin position="1"/>
        <end position="44"/>
    </location>
</feature>
<dbReference type="OrthoDB" id="10259622at2759"/>
<dbReference type="Proteomes" id="UP000813385">
    <property type="component" value="Unassembled WGS sequence"/>
</dbReference>
<feature type="compositionally biased region" description="Basic and acidic residues" evidence="1">
    <location>
        <begin position="10"/>
        <end position="19"/>
    </location>
</feature>
<dbReference type="Gene3D" id="2.30.30.490">
    <property type="match status" value="1"/>
</dbReference>
<dbReference type="PROSITE" id="PS51038">
    <property type="entry name" value="BAH"/>
    <property type="match status" value="1"/>
</dbReference>
<dbReference type="CDD" id="cd04370">
    <property type="entry name" value="BAH"/>
    <property type="match status" value="1"/>
</dbReference>
<accession>A0A8K0TQ76</accession>
<proteinExistence type="predicted"/>
<comment type="caution">
    <text evidence="3">The sequence shown here is derived from an EMBL/GenBank/DDBJ whole genome shotgun (WGS) entry which is preliminary data.</text>
</comment>
<feature type="domain" description="BAH" evidence="2">
    <location>
        <begin position="111"/>
        <end position="239"/>
    </location>
</feature>
<feature type="compositionally biased region" description="Polar residues" evidence="1">
    <location>
        <begin position="321"/>
        <end position="331"/>
    </location>
</feature>
<gene>
    <name evidence="3" type="ORF">B0T11DRAFT_21296</name>
</gene>
<reference evidence="3" key="1">
    <citation type="journal article" date="2021" name="Nat. Commun.">
        <title>Genetic determinants of endophytism in the Arabidopsis root mycobiome.</title>
        <authorList>
            <person name="Mesny F."/>
            <person name="Miyauchi S."/>
            <person name="Thiergart T."/>
            <person name="Pickel B."/>
            <person name="Atanasova L."/>
            <person name="Karlsson M."/>
            <person name="Huettel B."/>
            <person name="Barry K.W."/>
            <person name="Haridas S."/>
            <person name="Chen C."/>
            <person name="Bauer D."/>
            <person name="Andreopoulos W."/>
            <person name="Pangilinan J."/>
            <person name="LaButti K."/>
            <person name="Riley R."/>
            <person name="Lipzen A."/>
            <person name="Clum A."/>
            <person name="Drula E."/>
            <person name="Henrissat B."/>
            <person name="Kohler A."/>
            <person name="Grigoriev I.V."/>
            <person name="Martin F.M."/>
            <person name="Hacquard S."/>
        </authorList>
    </citation>
    <scope>NUCLEOTIDE SEQUENCE</scope>
    <source>
        <strain evidence="3">MPI-CAGE-AT-0016</strain>
    </source>
</reference>
<evidence type="ECO:0000313" key="3">
    <source>
        <dbReference type="EMBL" id="KAH7376464.1"/>
    </source>
</evidence>
<dbReference type="InterPro" id="IPR001025">
    <property type="entry name" value="BAH_dom"/>
</dbReference>
<dbReference type="InterPro" id="IPR011011">
    <property type="entry name" value="Znf_FYVE_PHD"/>
</dbReference>
<dbReference type="GO" id="GO:0003682">
    <property type="term" value="F:chromatin binding"/>
    <property type="evidence" value="ECO:0007669"/>
    <property type="project" value="InterPro"/>
</dbReference>
<dbReference type="SUPFAM" id="SSF57903">
    <property type="entry name" value="FYVE/PHD zinc finger"/>
    <property type="match status" value="1"/>
</dbReference>
<organism evidence="3 4">
    <name type="scientific">Plectosphaerella cucumerina</name>
    <dbReference type="NCBI Taxonomy" id="40658"/>
    <lineage>
        <taxon>Eukaryota</taxon>
        <taxon>Fungi</taxon>
        <taxon>Dikarya</taxon>
        <taxon>Ascomycota</taxon>
        <taxon>Pezizomycotina</taxon>
        <taxon>Sordariomycetes</taxon>
        <taxon>Hypocreomycetidae</taxon>
        <taxon>Glomerellales</taxon>
        <taxon>Plectosphaerellaceae</taxon>
        <taxon>Plectosphaerella</taxon>
    </lineage>
</organism>
<dbReference type="AlphaFoldDB" id="A0A8K0TQ76"/>
<evidence type="ECO:0000313" key="4">
    <source>
        <dbReference type="Proteomes" id="UP000813385"/>
    </source>
</evidence>
<evidence type="ECO:0000256" key="1">
    <source>
        <dbReference type="SAM" id="MobiDB-lite"/>
    </source>
</evidence>
<name>A0A8K0TQ76_9PEZI</name>
<dbReference type="InterPro" id="IPR043151">
    <property type="entry name" value="BAH_sf"/>
</dbReference>
<dbReference type="PANTHER" id="PTHR46364">
    <property type="entry name" value="OS08G0421900 PROTEIN"/>
    <property type="match status" value="1"/>
</dbReference>
<feature type="compositionally biased region" description="Basic and acidic residues" evidence="1">
    <location>
        <begin position="303"/>
        <end position="314"/>
    </location>
</feature>
<dbReference type="EMBL" id="JAGPXD010000001">
    <property type="protein sequence ID" value="KAH7376464.1"/>
    <property type="molecule type" value="Genomic_DNA"/>
</dbReference>
<protein>
    <recommendedName>
        <fullName evidence="2">BAH domain-containing protein</fullName>
    </recommendedName>
</protein>
<keyword evidence="4" id="KW-1185">Reference proteome</keyword>
<sequence>MASPSKKRNRSDNVDDNRADCPYTVTIDPEDKSSKKGKKRRRADFEDEEIIKLQNSPFAPTGKFRPDDVTLDCHYKVEPQDKWLNMTRYNSFVLNQAKYFSEGFIYVTNEASITTRDAATGADSGVLRKRSDSEWVARILEIRASDEHHVYARIYWMYWPDEIPVGTKDPDNQYVSGRQPYHGQHELVASNHMDIINVVSVAGEAKVRQWIEENDDEIQDGLYWRQALRFPNPQLSSIHRVCKCKEPNNPDKVAVACSNTDCGVWLHKECLIHDALLKTYEELGRDKPYHTPALAIRTNGDAENVKEEKTDKQTGRPLSPPDNSVDIQQTIDAKVGDVSTGGAESRKESEAPSAKQSTPAVDGSITAAAVTNKKKRPGKRKGADAKPRPYEGLFEAELNVVENRIEIKDLREDVKGGEKEWTVPLRCLVCDALTV</sequence>